<accession>A0A1B7NIV3</accession>
<keyword evidence="3" id="KW-1185">Reference proteome</keyword>
<sequence length="137" mass="15697">MFTPKLYIAIILACLLQMSLALPMSELAAREPEAVRTYRRHSIYDARLIACSHRLPLVQIVLEVLHQVDPTGKQHLKHFVLDYAGSFQLPLRFNFNPCPQHNFTFAFIPHLRSPTGRTREATVHKKLSCIQTSGRFS</sequence>
<keyword evidence="1" id="KW-0732">Signal</keyword>
<organism evidence="2 3">
    <name type="scientific">Rhizopogon vinicolor AM-OR11-026</name>
    <dbReference type="NCBI Taxonomy" id="1314800"/>
    <lineage>
        <taxon>Eukaryota</taxon>
        <taxon>Fungi</taxon>
        <taxon>Dikarya</taxon>
        <taxon>Basidiomycota</taxon>
        <taxon>Agaricomycotina</taxon>
        <taxon>Agaricomycetes</taxon>
        <taxon>Agaricomycetidae</taxon>
        <taxon>Boletales</taxon>
        <taxon>Suillineae</taxon>
        <taxon>Rhizopogonaceae</taxon>
        <taxon>Rhizopogon</taxon>
    </lineage>
</organism>
<dbReference type="OrthoDB" id="2631432at2759"/>
<reference evidence="2 3" key="1">
    <citation type="submission" date="2016-06" db="EMBL/GenBank/DDBJ databases">
        <title>Comparative genomics of the ectomycorrhizal sister species Rhizopogon vinicolor and Rhizopogon vesiculosus (Basidiomycota: Boletales) reveals a divergence of the mating type B locus.</title>
        <authorList>
            <consortium name="DOE Joint Genome Institute"/>
            <person name="Mujic A.B."/>
            <person name="Kuo A."/>
            <person name="Tritt A."/>
            <person name="Lipzen A."/>
            <person name="Chen C."/>
            <person name="Johnson J."/>
            <person name="Sharma A."/>
            <person name="Barry K."/>
            <person name="Grigoriev I.V."/>
            <person name="Spatafora J.W."/>
        </authorList>
    </citation>
    <scope>NUCLEOTIDE SEQUENCE [LARGE SCALE GENOMIC DNA]</scope>
    <source>
        <strain evidence="2 3">AM-OR11-026</strain>
    </source>
</reference>
<evidence type="ECO:0000313" key="3">
    <source>
        <dbReference type="Proteomes" id="UP000092154"/>
    </source>
</evidence>
<dbReference type="AlphaFoldDB" id="A0A1B7NIV3"/>
<evidence type="ECO:0000313" key="2">
    <source>
        <dbReference type="EMBL" id="OAX44911.1"/>
    </source>
</evidence>
<proteinExistence type="predicted"/>
<dbReference type="Proteomes" id="UP000092154">
    <property type="component" value="Unassembled WGS sequence"/>
</dbReference>
<feature type="chain" id="PRO_5008598030" evidence="1">
    <location>
        <begin position="22"/>
        <end position="137"/>
    </location>
</feature>
<gene>
    <name evidence="2" type="ORF">K503DRAFT_13496</name>
</gene>
<evidence type="ECO:0000256" key="1">
    <source>
        <dbReference type="SAM" id="SignalP"/>
    </source>
</evidence>
<dbReference type="InParanoid" id="A0A1B7NIV3"/>
<name>A0A1B7NIV3_9AGAM</name>
<protein>
    <submittedName>
        <fullName evidence="2">Uncharacterized protein</fullName>
    </submittedName>
</protein>
<feature type="signal peptide" evidence="1">
    <location>
        <begin position="1"/>
        <end position="21"/>
    </location>
</feature>
<dbReference type="EMBL" id="KV448122">
    <property type="protein sequence ID" value="OAX44911.1"/>
    <property type="molecule type" value="Genomic_DNA"/>
</dbReference>